<feature type="compositionally biased region" description="Polar residues" evidence="4">
    <location>
        <begin position="1488"/>
        <end position="1503"/>
    </location>
</feature>
<dbReference type="CDD" id="cd00063">
    <property type="entry name" value="FN3"/>
    <property type="match status" value="1"/>
</dbReference>
<gene>
    <name evidence="7" type="ORF">SSS_4935</name>
</gene>
<keyword evidence="9" id="KW-1185">Reference proteome</keyword>
<evidence type="ECO:0000259" key="6">
    <source>
        <dbReference type="PROSITE" id="PS50835"/>
    </source>
</evidence>
<keyword evidence="2 5" id="KW-0472">Membrane</keyword>
<dbReference type="SUPFAM" id="SSF49265">
    <property type="entry name" value="Fibronectin type III"/>
    <property type="match status" value="1"/>
</dbReference>
<dbReference type="InterPro" id="IPR007110">
    <property type="entry name" value="Ig-like_dom"/>
</dbReference>
<feature type="compositionally biased region" description="Low complexity" evidence="4">
    <location>
        <begin position="1504"/>
        <end position="1517"/>
    </location>
</feature>
<feature type="compositionally biased region" description="Basic and acidic residues" evidence="4">
    <location>
        <begin position="1464"/>
        <end position="1483"/>
    </location>
</feature>
<proteinExistence type="predicted"/>
<dbReference type="InterPro" id="IPR036179">
    <property type="entry name" value="Ig-like_dom_sf"/>
</dbReference>
<reference evidence="9" key="1">
    <citation type="journal article" date="2020" name="PLoS Negl. Trop. Dis.">
        <title>High-quality nuclear genome for Sarcoptes scabiei-A critical resource for a neglected parasite.</title>
        <authorList>
            <person name="Korhonen P.K."/>
            <person name="Gasser R.B."/>
            <person name="Ma G."/>
            <person name="Wang T."/>
            <person name="Stroehlein A.J."/>
            <person name="Young N.D."/>
            <person name="Ang C.S."/>
            <person name="Fernando D.D."/>
            <person name="Lu H.C."/>
            <person name="Taylor S."/>
            <person name="Reynolds S.L."/>
            <person name="Mofiz E."/>
            <person name="Najaraj S.H."/>
            <person name="Gowda H."/>
            <person name="Madugundu A."/>
            <person name="Renuse S."/>
            <person name="Holt D."/>
            <person name="Pandey A."/>
            <person name="Papenfuss A.T."/>
            <person name="Fischer K."/>
        </authorList>
    </citation>
    <scope>NUCLEOTIDE SEQUENCE [LARGE SCALE GENOMIC DNA]</scope>
</reference>
<feature type="compositionally biased region" description="Low complexity" evidence="4">
    <location>
        <begin position="1437"/>
        <end position="1454"/>
    </location>
</feature>
<dbReference type="InterPro" id="IPR003598">
    <property type="entry name" value="Ig_sub2"/>
</dbReference>
<dbReference type="SMART" id="SM00060">
    <property type="entry name" value="FN3"/>
    <property type="match status" value="1"/>
</dbReference>
<evidence type="ECO:0000256" key="1">
    <source>
        <dbReference type="ARBA" id="ARBA00004167"/>
    </source>
</evidence>
<dbReference type="PANTHER" id="PTHR23278:SF19">
    <property type="entry name" value="OBSCURIN"/>
    <property type="match status" value="1"/>
</dbReference>
<dbReference type="InterPro" id="IPR013783">
    <property type="entry name" value="Ig-like_fold"/>
</dbReference>
<evidence type="ECO:0000256" key="4">
    <source>
        <dbReference type="SAM" id="MobiDB-lite"/>
    </source>
</evidence>
<evidence type="ECO:0000256" key="2">
    <source>
        <dbReference type="ARBA" id="ARBA00023136"/>
    </source>
</evidence>
<dbReference type="PROSITE" id="PS50835">
    <property type="entry name" value="IG_LIKE"/>
    <property type="match status" value="5"/>
</dbReference>
<dbReference type="PANTHER" id="PTHR23278">
    <property type="entry name" value="SIDESTEP PROTEIN"/>
    <property type="match status" value="1"/>
</dbReference>
<feature type="domain" description="Ig-like" evidence="6">
    <location>
        <begin position="1127"/>
        <end position="1220"/>
    </location>
</feature>
<evidence type="ECO:0000313" key="9">
    <source>
        <dbReference type="Proteomes" id="UP000070412"/>
    </source>
</evidence>
<dbReference type="EnsemblMetazoa" id="SSS_4935s_mrna">
    <property type="protein sequence ID" value="KAF7490400.1"/>
    <property type="gene ID" value="SSS_4935"/>
</dbReference>
<dbReference type="OrthoDB" id="10006996at2759"/>
<dbReference type="SMART" id="SM00408">
    <property type="entry name" value="IGc2"/>
    <property type="match status" value="4"/>
</dbReference>
<dbReference type="GO" id="GO:0016020">
    <property type="term" value="C:membrane"/>
    <property type="evidence" value="ECO:0007669"/>
    <property type="project" value="UniProtKB-SubCell"/>
</dbReference>
<keyword evidence="5" id="KW-0812">Transmembrane</keyword>
<protein>
    <submittedName>
        <fullName evidence="7">Nephrin</fullName>
    </submittedName>
</protein>
<dbReference type="Proteomes" id="UP000070412">
    <property type="component" value="Unassembled WGS sequence"/>
</dbReference>
<feature type="region of interest" description="Disordered" evidence="4">
    <location>
        <begin position="1652"/>
        <end position="1684"/>
    </location>
</feature>
<comment type="subcellular location">
    <subcellularLocation>
        <location evidence="1">Membrane</location>
        <topology evidence="1">Single-pass membrane protein</topology>
    </subcellularLocation>
</comment>
<feature type="domain" description="Ig-like" evidence="6">
    <location>
        <begin position="643"/>
        <end position="747"/>
    </location>
</feature>
<organism evidence="7">
    <name type="scientific">Sarcoptes scabiei</name>
    <name type="common">Itch mite</name>
    <name type="synonym">Acarus scabiei</name>
    <dbReference type="NCBI Taxonomy" id="52283"/>
    <lineage>
        <taxon>Eukaryota</taxon>
        <taxon>Metazoa</taxon>
        <taxon>Ecdysozoa</taxon>
        <taxon>Arthropoda</taxon>
        <taxon>Chelicerata</taxon>
        <taxon>Arachnida</taxon>
        <taxon>Acari</taxon>
        <taxon>Acariformes</taxon>
        <taxon>Sarcoptiformes</taxon>
        <taxon>Astigmata</taxon>
        <taxon>Psoroptidia</taxon>
        <taxon>Sarcoptoidea</taxon>
        <taxon>Sarcoptidae</taxon>
        <taxon>Sarcoptinae</taxon>
        <taxon>Sarcoptes</taxon>
    </lineage>
</organism>
<evidence type="ECO:0000256" key="5">
    <source>
        <dbReference type="SAM" id="Phobius"/>
    </source>
</evidence>
<feature type="transmembrane region" description="Helical" evidence="5">
    <location>
        <begin position="1373"/>
        <end position="1398"/>
    </location>
</feature>
<reference evidence="8" key="3">
    <citation type="submission" date="2022-06" db="UniProtKB">
        <authorList>
            <consortium name="EnsemblMetazoa"/>
        </authorList>
    </citation>
    <scope>IDENTIFICATION</scope>
</reference>
<feature type="compositionally biased region" description="Low complexity" evidence="4">
    <location>
        <begin position="1652"/>
        <end position="1663"/>
    </location>
</feature>
<feature type="domain" description="Ig-like" evidence="6">
    <location>
        <begin position="988"/>
        <end position="1116"/>
    </location>
</feature>
<evidence type="ECO:0000313" key="8">
    <source>
        <dbReference type="EnsemblMetazoa" id="KAF7490400.1"/>
    </source>
</evidence>
<feature type="domain" description="Ig-like" evidence="6">
    <location>
        <begin position="758"/>
        <end position="856"/>
    </location>
</feature>
<accession>A0A834R670</accession>
<dbReference type="InterPro" id="IPR003599">
    <property type="entry name" value="Ig_sub"/>
</dbReference>
<dbReference type="InterPro" id="IPR003961">
    <property type="entry name" value="FN3_dom"/>
</dbReference>
<keyword evidence="5" id="KW-1133">Transmembrane helix</keyword>
<dbReference type="Pfam" id="PF08205">
    <property type="entry name" value="C2-set_2"/>
    <property type="match status" value="1"/>
</dbReference>
<keyword evidence="3" id="KW-1015">Disulfide bond</keyword>
<dbReference type="SUPFAM" id="SSF48726">
    <property type="entry name" value="Immunoglobulin"/>
    <property type="match status" value="5"/>
</dbReference>
<feature type="compositionally biased region" description="Low complexity" evidence="4">
    <location>
        <begin position="1671"/>
        <end position="1684"/>
    </location>
</feature>
<dbReference type="Gene3D" id="2.60.40.10">
    <property type="entry name" value="Immunoglobulins"/>
    <property type="match status" value="6"/>
</dbReference>
<feature type="region of interest" description="Disordered" evidence="4">
    <location>
        <begin position="1423"/>
        <end position="1517"/>
    </location>
</feature>
<name>A0A834R670_SARSC</name>
<dbReference type="InterPro" id="IPR036116">
    <property type="entry name" value="FN3_sf"/>
</dbReference>
<dbReference type="SMART" id="SM00409">
    <property type="entry name" value="IG"/>
    <property type="match status" value="5"/>
</dbReference>
<dbReference type="Pfam" id="PF13927">
    <property type="entry name" value="Ig_3"/>
    <property type="match status" value="1"/>
</dbReference>
<sequence>MAIQKCDVLLEQYRTHAHHRYYHRHRRRDRIESIDIDYDVLNKHRIRNNNENNHNRSNQNNYSDRTEIDCDDNNAYDGLEAITATNLKYCFKSKRRKLIQSNRNEIDWCHHRSIRSISRCNRNDSALIICMLQLFLISPPWPLARQTSIVIHSYEISSSNASLRLVETKDSNQIDFNCTENSQNLIKINNKNTSDDSITSLKRDFNSSITDIDSNSNQVNHQTNIEAFPATTSNTIVFEEEKRKKEIIQNLRTTRTSLTNIKTYRNEMVGTENPSDRNKHFNRSNNNNFSIVLKNRTTTTTTIVDGHDSNETNGLNALLSDCVCCFMFTENQYDQQHQQQQANSDKNSKNTSSAIMIDNKQSKNFIINMDDARARNLINLLKNSTSPNRSASASTSGSAWIPLGSTNPTPVIAKQSNKPASEITLNEKQSPLLLLSLLLLSSKNTPLSDQIDCSTFFNRTKNYDDVVNNRSSSSSSKATRTMTVPILERNVYNHLNSNHCDLFLCQNLIQSSRPMNVGSNQSYNYLGNKDHHQHHLHRNDSLSLMAIDEDKKASRIISTLNQTKILTNLESDLMLADQSSMNLSSIDPHTSNGTLSNQIDQKQSFIYRYYSQRRENDLKTLLARYPSLRLPPPPPEFIDDFDPGITEVSTVAGSDVEIPCNTTWIEDEVSLVLWFRGDTGVPIYRVDARNVPLAKAIHTSNGDEAKRKRLYFDVNRQPPVLHIKPVLSSDAAEYRCRVDFRQSRTQNVIVLLNVTVPPKELLIMDVEGQKLEGVIGPFDEKSNVVLICEAEGGKPSPSVNWFRAGRLIDSTYTTGPHGLVRNELNLRNLNRSDFMSILTCRASNNNVTEPISSTVILDMNLRPINVKIVSKSHLIKSSFSSASSSSTNAKELDSKLPFVLSAGSKAEFQCESVGSRPAAQISWWLGSERFSTNIHDNINDDGNATISTIVFVPNIEDDGKLLTCRADNLPMPHTALKDERLLNILFAPQIRISFGANIQTDSIREGSDVYMECQVKANPQVKEVVWIHDGRPIHSFMATGNVEDSEKGVDSDLNQYQSVLNQRYRYDHHYQQQQGPNHHGSTIIMTNQSLVIQKVHRSHRGRYQCVALNDQGETISDPLYLQVDFVPGCKANQKHQYGVSKNEQIRIRCEVDAEPTDDLTFRWTLNTSGTETAIEWPSFTIVNKTISIATYRPESSLDYGTLACSAQNKIGIQERPCVYSVVPAGRPDGVRGCAITNHSMNTLLIECLPGDDGGLRQHFNLEVYYGPNESRSSMKVLSEASAQSKSFSSSSSSSIVFDNQGVSAIQHHQQLRLHSNHSSSQPNFLVSSLTPGTTYTLNVYAANAKGRSQTVSLSAMTLASPEKHVARGSFEQIVVHPILAILIGIVATVVIVVIILILSIRSRIHSNLNTDLYYRRHNLDNSAEKIPGNRRHSDGPSSSSSSKKTSTSSSSSMKKNAKNNKKSRSIDADKNGKLNGSKTEKLIEGQQLAGTVNTNSNNKNRPITSSSSSSTSSPSTKTTMMMTMIAEEESLDDGTKLIHDMQPTNGALVGIHDANELNNTLSNDSIILKQHHGTISTNNEIDHLRFHQLHPTAVRASITDHDSSLAQTLTKCSENTIGLKSASKPLRQDVTGSIKLALKAPQSNPTLMALSLSSLSSSSSQHSSPPPPHPSSSSSSAIIKNSKPSSITDCDMNATSHLSIIDPNVLCINDSIDLAKTQDHVVLQEMTSSNYEFYR</sequence>
<dbReference type="EMBL" id="WVUK01000062">
    <property type="protein sequence ID" value="KAF7490400.1"/>
    <property type="molecule type" value="Genomic_DNA"/>
</dbReference>
<evidence type="ECO:0000313" key="7">
    <source>
        <dbReference type="EMBL" id="KAF7490400.1"/>
    </source>
</evidence>
<feature type="domain" description="Ig-like" evidence="6">
    <location>
        <begin position="903"/>
        <end position="983"/>
    </location>
</feature>
<evidence type="ECO:0000256" key="3">
    <source>
        <dbReference type="ARBA" id="ARBA00023157"/>
    </source>
</evidence>
<dbReference type="InterPro" id="IPR013162">
    <property type="entry name" value="CD80_C2-set"/>
</dbReference>
<reference evidence="7" key="2">
    <citation type="submission" date="2020-01" db="EMBL/GenBank/DDBJ databases">
        <authorList>
            <person name="Korhonen P.K.K."/>
            <person name="Guangxu M.G."/>
            <person name="Wang T.W."/>
            <person name="Stroehlein A.J.S."/>
            <person name="Young N.D."/>
            <person name="Ang C.-S.A."/>
            <person name="Fernando D.W.F."/>
            <person name="Lu H.L."/>
            <person name="Taylor S.T."/>
            <person name="Ehtesham M.E.M."/>
            <person name="Najaraj S.H.N."/>
            <person name="Harsha G.H.G."/>
            <person name="Madugundu A.M."/>
            <person name="Renuse S.R."/>
            <person name="Holt D.H."/>
            <person name="Pandey A.P."/>
            <person name="Papenfuss A.P."/>
            <person name="Gasser R.B.G."/>
            <person name="Fischer K.F."/>
        </authorList>
    </citation>
    <scope>NUCLEOTIDE SEQUENCE</scope>
    <source>
        <strain evidence="7">SSS_KF_BRIS2020</strain>
    </source>
</reference>